<protein>
    <submittedName>
        <fullName evidence="2">Uncharacterized protein</fullName>
    </submittedName>
</protein>
<keyword evidence="3" id="KW-1185">Reference proteome</keyword>
<name>A0A2A2H7L0_METBR</name>
<proteinExistence type="predicted"/>
<feature type="transmembrane region" description="Helical" evidence="1">
    <location>
        <begin position="7"/>
        <end position="27"/>
    </location>
</feature>
<keyword evidence="1" id="KW-0472">Membrane</keyword>
<organism evidence="2 3">
    <name type="scientific">Methanobacterium bryantii</name>
    <dbReference type="NCBI Taxonomy" id="2161"/>
    <lineage>
        <taxon>Archaea</taxon>
        <taxon>Methanobacteriati</taxon>
        <taxon>Methanobacteriota</taxon>
        <taxon>Methanomada group</taxon>
        <taxon>Methanobacteria</taxon>
        <taxon>Methanobacteriales</taxon>
        <taxon>Methanobacteriaceae</taxon>
        <taxon>Methanobacterium</taxon>
    </lineage>
</organism>
<sequence>MDRTVKILIIICIFLVAGIGLTTGMLIEKNWANTPNNSIGNQSIQNTSNTIDKQSNTTVQNHTKNQAHNGEKLFKGQYYTIINKELKYVGESWPICPFCGSKDTGDVGTKTEGSYWYYFFHCNACGKNFVSYAKSS</sequence>
<dbReference type="OrthoDB" id="283968at2157"/>
<dbReference type="AlphaFoldDB" id="A0A2A2H7L0"/>
<evidence type="ECO:0000313" key="3">
    <source>
        <dbReference type="Proteomes" id="UP000217784"/>
    </source>
</evidence>
<accession>A0A2A2H7L0</accession>
<keyword evidence="1" id="KW-1133">Transmembrane helix</keyword>
<evidence type="ECO:0000256" key="1">
    <source>
        <dbReference type="SAM" id="Phobius"/>
    </source>
</evidence>
<comment type="caution">
    <text evidence="2">The sequence shown here is derived from an EMBL/GenBank/DDBJ whole genome shotgun (WGS) entry which is preliminary data.</text>
</comment>
<gene>
    <name evidence="2" type="ORF">ASJ80_09320</name>
</gene>
<evidence type="ECO:0000313" key="2">
    <source>
        <dbReference type="EMBL" id="PAV05441.1"/>
    </source>
</evidence>
<dbReference type="RefSeq" id="WP_095651994.1">
    <property type="nucleotide sequence ID" value="NZ_LMVM01000005.1"/>
</dbReference>
<keyword evidence="1" id="KW-0812">Transmembrane</keyword>
<reference evidence="2 3" key="1">
    <citation type="journal article" date="2017" name="BMC Genomics">
        <title>Genomic analysis of methanogenic archaea reveals a shift towards energy conservation.</title>
        <authorList>
            <person name="Gilmore S.P."/>
            <person name="Henske J.K."/>
            <person name="Sexton J.A."/>
            <person name="Solomon K.V."/>
            <person name="Seppala S."/>
            <person name="Yoo J.I."/>
            <person name="Huyett L.M."/>
            <person name="Pressman A."/>
            <person name="Cogan J.Z."/>
            <person name="Kivenson V."/>
            <person name="Peng X."/>
            <person name="Tan Y."/>
            <person name="Valentine D.L."/>
            <person name="O'Malley M.A."/>
        </authorList>
    </citation>
    <scope>NUCLEOTIDE SEQUENCE [LARGE SCALE GENOMIC DNA]</scope>
    <source>
        <strain evidence="2 3">M.o.H.</strain>
    </source>
</reference>
<dbReference type="EMBL" id="LMVM01000005">
    <property type="protein sequence ID" value="PAV05441.1"/>
    <property type="molecule type" value="Genomic_DNA"/>
</dbReference>
<dbReference type="Proteomes" id="UP000217784">
    <property type="component" value="Unassembled WGS sequence"/>
</dbReference>